<accession>A0AAE7V9U4</accession>
<evidence type="ECO:0000313" key="1">
    <source>
        <dbReference type="EMBL" id="QXN68676.1"/>
    </source>
</evidence>
<reference evidence="1" key="1">
    <citation type="submission" date="2021-06" db="EMBL/GenBank/DDBJ databases">
        <authorList>
            <person name="Zhong Z."/>
        </authorList>
    </citation>
    <scope>NUCLEOTIDE SEQUENCE</scope>
</reference>
<dbReference type="Proteomes" id="UP000827047">
    <property type="component" value="Segment"/>
</dbReference>
<protein>
    <submittedName>
        <fullName evidence="1">Uncharacterized protein</fullName>
    </submittedName>
</protein>
<name>A0AAE7V9U4_9CAUD</name>
<evidence type="ECO:0000313" key="2">
    <source>
        <dbReference type="Proteomes" id="UP000827047"/>
    </source>
</evidence>
<dbReference type="EMBL" id="MZ444140">
    <property type="protein sequence ID" value="QXN68676.1"/>
    <property type="molecule type" value="Genomic_DNA"/>
</dbReference>
<sequence length="120" mass="13475">MSMKNEIDSLTKIINDLLKEHFTNRKEFITKIGNKRIVVPGALVFFKKLRGEITAKVYAKRKVDGGYHEPAISTVCVSNTNVSWGGFSGTPRKEIKDSLTIFTYVAIYDALKNLCNDQSS</sequence>
<organism evidence="1 2">
    <name type="scientific">Pseudomonas phage PA7</name>
    <dbReference type="NCBI Taxonomy" id="347330"/>
    <lineage>
        <taxon>Viruses</taxon>
        <taxon>Duplodnaviria</taxon>
        <taxon>Heunggongvirae</taxon>
        <taxon>Uroviricota</taxon>
        <taxon>Caudoviricetes</taxon>
        <taxon>Chimalliviridae</taxon>
        <taxon>Phikzvirus</taxon>
        <taxon>Phikzvirus PA7</taxon>
    </lineage>
</organism>
<proteinExistence type="predicted"/>